<sequence length="36" mass="3784">MRWNLFLLILLIGQGAIAVTGIPLAGPAPAQQVALR</sequence>
<reference evidence="1 2" key="1">
    <citation type="submission" date="2016-11" db="EMBL/GenBank/DDBJ databases">
        <authorList>
            <person name="Varghese N."/>
            <person name="Submissions S."/>
        </authorList>
    </citation>
    <scope>NUCLEOTIDE SEQUENCE [LARGE SCALE GENOMIC DNA]</scope>
    <source>
        <strain evidence="1 2">DSM 29620</strain>
    </source>
</reference>
<name>A0A1H0B7D6_9RHOB</name>
<dbReference type="AlphaFoldDB" id="A0A1H0B7D6"/>
<evidence type="ECO:0000313" key="1">
    <source>
        <dbReference type="EMBL" id="SHJ59514.1"/>
    </source>
</evidence>
<gene>
    <name evidence="1" type="ORF">SAMN05444142_101747</name>
</gene>
<keyword evidence="2" id="KW-1185">Reference proteome</keyword>
<dbReference type="EMBL" id="FQZZ01000001">
    <property type="protein sequence ID" value="SHJ59514.1"/>
    <property type="molecule type" value="Genomic_DNA"/>
</dbReference>
<protein>
    <submittedName>
        <fullName evidence="1">Uncharacterized protein</fullName>
    </submittedName>
</protein>
<accession>A0A1H0B7D6</accession>
<organism evidence="1 2">
    <name type="scientific">Lutimaribacter pacificus</name>
    <dbReference type="NCBI Taxonomy" id="391948"/>
    <lineage>
        <taxon>Bacteria</taxon>
        <taxon>Pseudomonadati</taxon>
        <taxon>Pseudomonadota</taxon>
        <taxon>Alphaproteobacteria</taxon>
        <taxon>Rhodobacterales</taxon>
        <taxon>Roseobacteraceae</taxon>
        <taxon>Lutimaribacter</taxon>
    </lineage>
</organism>
<dbReference type="Proteomes" id="UP000324252">
    <property type="component" value="Unassembled WGS sequence"/>
</dbReference>
<proteinExistence type="predicted"/>
<evidence type="ECO:0000313" key="2">
    <source>
        <dbReference type="Proteomes" id="UP000324252"/>
    </source>
</evidence>